<accession>A0ABU8ERR3</accession>
<feature type="region of interest" description="Disordered" evidence="1">
    <location>
        <begin position="1"/>
        <end position="41"/>
    </location>
</feature>
<comment type="caution">
    <text evidence="2">The sequence shown here is derived from an EMBL/GenBank/DDBJ whole genome shotgun (WGS) entry which is preliminary data.</text>
</comment>
<evidence type="ECO:0000256" key="1">
    <source>
        <dbReference type="SAM" id="MobiDB-lite"/>
    </source>
</evidence>
<dbReference type="Proteomes" id="UP001382455">
    <property type="component" value="Unassembled WGS sequence"/>
</dbReference>
<dbReference type="RefSeq" id="WP_267890898.1">
    <property type="nucleotide sequence ID" value="NZ_CP023398.1"/>
</dbReference>
<feature type="compositionally biased region" description="Polar residues" evidence="1">
    <location>
        <begin position="1"/>
        <end position="21"/>
    </location>
</feature>
<evidence type="ECO:0000313" key="2">
    <source>
        <dbReference type="EMBL" id="MEI4549664.1"/>
    </source>
</evidence>
<keyword evidence="3" id="KW-1185">Reference proteome</keyword>
<proteinExistence type="predicted"/>
<reference evidence="2 3" key="1">
    <citation type="submission" date="2023-12" db="EMBL/GenBank/DDBJ databases">
        <title>Friends and Foes: Symbiotic and Algicidal bacterial influence on Karenia brevis blooms.</title>
        <authorList>
            <person name="Fei C."/>
            <person name="Mohamed A.R."/>
            <person name="Booker A."/>
            <person name="Arshad M."/>
            <person name="Klass S."/>
            <person name="Ahn S."/>
            <person name="Gilbert P.M."/>
            <person name="Heil C.A."/>
            <person name="Martinez J.M."/>
            <person name="Amin S.A."/>
        </authorList>
    </citation>
    <scope>NUCLEOTIDE SEQUENCE [LARGE SCALE GENOMIC DNA]</scope>
    <source>
        <strain evidence="2 3">CE15</strain>
    </source>
</reference>
<evidence type="ECO:0000313" key="3">
    <source>
        <dbReference type="Proteomes" id="UP001382455"/>
    </source>
</evidence>
<protein>
    <submittedName>
        <fullName evidence="2">Uncharacterized protein</fullName>
    </submittedName>
</protein>
<organism evidence="2 3">
    <name type="scientific">Pseudoalteromonas spongiae</name>
    <dbReference type="NCBI Taxonomy" id="298657"/>
    <lineage>
        <taxon>Bacteria</taxon>
        <taxon>Pseudomonadati</taxon>
        <taxon>Pseudomonadota</taxon>
        <taxon>Gammaproteobacteria</taxon>
        <taxon>Alteromonadales</taxon>
        <taxon>Pseudoalteromonadaceae</taxon>
        <taxon>Pseudoalteromonas</taxon>
    </lineage>
</organism>
<feature type="compositionally biased region" description="Basic and acidic residues" evidence="1">
    <location>
        <begin position="31"/>
        <end position="41"/>
    </location>
</feature>
<gene>
    <name evidence="2" type="ORF">WAE96_08135</name>
</gene>
<dbReference type="EMBL" id="JBAWKS010000001">
    <property type="protein sequence ID" value="MEI4549664.1"/>
    <property type="molecule type" value="Genomic_DNA"/>
</dbReference>
<name>A0ABU8ERR3_9GAMM</name>
<sequence length="41" mass="4578">MGNSTGSLCPPANRQQPVNNKHASKPFQPTQDEKCFERGYN</sequence>